<dbReference type="CDD" id="cd08422">
    <property type="entry name" value="PBP2_CrgA_like"/>
    <property type="match status" value="1"/>
</dbReference>
<dbReference type="GO" id="GO:0043565">
    <property type="term" value="F:sequence-specific DNA binding"/>
    <property type="evidence" value="ECO:0007669"/>
    <property type="project" value="TreeGrafter"/>
</dbReference>
<evidence type="ECO:0000256" key="1">
    <source>
        <dbReference type="ARBA" id="ARBA00009437"/>
    </source>
</evidence>
<dbReference type="EMBL" id="LR134300">
    <property type="protein sequence ID" value="VEE46897.1"/>
    <property type="molecule type" value="Genomic_DNA"/>
</dbReference>
<evidence type="ECO:0000259" key="5">
    <source>
        <dbReference type="PROSITE" id="PS50931"/>
    </source>
</evidence>
<name>A0A448BNJ1_PSEFL</name>
<reference evidence="6 7" key="1">
    <citation type="submission" date="2018-12" db="EMBL/GenBank/DDBJ databases">
        <authorList>
            <consortium name="Pathogen Informatics"/>
        </authorList>
    </citation>
    <scope>NUCLEOTIDE SEQUENCE [LARGE SCALE GENOMIC DNA]</scope>
    <source>
        <strain evidence="6 7">NCTC10783</strain>
    </source>
</reference>
<dbReference type="FunFam" id="1.10.10.10:FF:000001">
    <property type="entry name" value="LysR family transcriptional regulator"/>
    <property type="match status" value="1"/>
</dbReference>
<evidence type="ECO:0000256" key="4">
    <source>
        <dbReference type="ARBA" id="ARBA00023163"/>
    </source>
</evidence>
<proteinExistence type="inferred from homology"/>
<protein>
    <submittedName>
        <fullName evidence="6">Transcriptional regulator</fullName>
    </submittedName>
</protein>
<dbReference type="InterPro" id="IPR000847">
    <property type="entry name" value="LysR_HTH_N"/>
</dbReference>
<dbReference type="Pfam" id="PF00126">
    <property type="entry name" value="HTH_1"/>
    <property type="match status" value="1"/>
</dbReference>
<gene>
    <name evidence="6" type="primary">dmlR_21</name>
    <name evidence="6" type="ORF">NCTC10783_02772</name>
</gene>
<organism evidence="6 7">
    <name type="scientific">Pseudomonas fluorescens</name>
    <dbReference type="NCBI Taxonomy" id="294"/>
    <lineage>
        <taxon>Bacteria</taxon>
        <taxon>Pseudomonadati</taxon>
        <taxon>Pseudomonadota</taxon>
        <taxon>Gammaproteobacteria</taxon>
        <taxon>Pseudomonadales</taxon>
        <taxon>Pseudomonadaceae</taxon>
        <taxon>Pseudomonas</taxon>
    </lineage>
</organism>
<sequence>MVSLDRFETFRAVVDCGSLSAAADTLGQTRAVVSFNLKRLEAELGVSLLSRSTRRMALTDAGERFYQRCVKVLDEARLAIDDARAEHGELRGSLRVTTTQEYGLRQLVPALQAFARLHPALQVQLSTSSLHADLIGERFDVAIRLGRLEDSTHHAVQLASFEVLAVASPACLAALGEPPPTDLESLERLQNLGHSRLADSLPWQVRAPDGALRSYRGPRHPMLLADNAAALRAFALDGLGIAVLPD</sequence>
<dbReference type="PANTHER" id="PTHR30537">
    <property type="entry name" value="HTH-TYPE TRANSCRIPTIONAL REGULATOR"/>
    <property type="match status" value="1"/>
</dbReference>
<evidence type="ECO:0000313" key="7">
    <source>
        <dbReference type="Proteomes" id="UP000278078"/>
    </source>
</evidence>
<dbReference type="GO" id="GO:0003700">
    <property type="term" value="F:DNA-binding transcription factor activity"/>
    <property type="evidence" value="ECO:0007669"/>
    <property type="project" value="InterPro"/>
</dbReference>
<dbReference type="InterPro" id="IPR036388">
    <property type="entry name" value="WH-like_DNA-bd_sf"/>
</dbReference>
<dbReference type="AlphaFoldDB" id="A0A448BNJ1"/>
<dbReference type="GO" id="GO:0006351">
    <property type="term" value="P:DNA-templated transcription"/>
    <property type="evidence" value="ECO:0007669"/>
    <property type="project" value="TreeGrafter"/>
</dbReference>
<dbReference type="PANTHER" id="PTHR30537:SF66">
    <property type="entry name" value="IRON-REGULATED VIRULENCE REGULATORY PROTEIN IRGB"/>
    <property type="match status" value="1"/>
</dbReference>
<dbReference type="Gene3D" id="1.10.10.10">
    <property type="entry name" value="Winged helix-like DNA-binding domain superfamily/Winged helix DNA-binding domain"/>
    <property type="match status" value="1"/>
</dbReference>
<feature type="domain" description="HTH lysR-type" evidence="5">
    <location>
        <begin position="2"/>
        <end position="59"/>
    </location>
</feature>
<dbReference type="InterPro" id="IPR058163">
    <property type="entry name" value="LysR-type_TF_proteobact-type"/>
</dbReference>
<dbReference type="SUPFAM" id="SSF46785">
    <property type="entry name" value="Winged helix' DNA-binding domain"/>
    <property type="match status" value="1"/>
</dbReference>
<keyword evidence="3" id="KW-0238">DNA-binding</keyword>
<keyword evidence="4" id="KW-0804">Transcription</keyword>
<keyword evidence="2" id="KW-0805">Transcription regulation</keyword>
<dbReference type="Proteomes" id="UP000278078">
    <property type="component" value="Chromosome"/>
</dbReference>
<evidence type="ECO:0000256" key="2">
    <source>
        <dbReference type="ARBA" id="ARBA00023015"/>
    </source>
</evidence>
<dbReference type="Gene3D" id="3.40.190.290">
    <property type="match status" value="1"/>
</dbReference>
<comment type="similarity">
    <text evidence="1">Belongs to the LysR transcriptional regulatory family.</text>
</comment>
<accession>A0A448BNJ1</accession>
<evidence type="ECO:0000256" key="3">
    <source>
        <dbReference type="ARBA" id="ARBA00023125"/>
    </source>
</evidence>
<evidence type="ECO:0000313" key="6">
    <source>
        <dbReference type="EMBL" id="VEE46897.1"/>
    </source>
</evidence>
<dbReference type="SUPFAM" id="SSF53850">
    <property type="entry name" value="Periplasmic binding protein-like II"/>
    <property type="match status" value="1"/>
</dbReference>
<dbReference type="InterPro" id="IPR036390">
    <property type="entry name" value="WH_DNA-bd_sf"/>
</dbReference>
<dbReference type="Pfam" id="PF03466">
    <property type="entry name" value="LysR_substrate"/>
    <property type="match status" value="1"/>
</dbReference>
<dbReference type="PROSITE" id="PS50931">
    <property type="entry name" value="HTH_LYSR"/>
    <property type="match status" value="1"/>
</dbReference>
<dbReference type="InterPro" id="IPR005119">
    <property type="entry name" value="LysR_subst-bd"/>
</dbReference>